<evidence type="ECO:0000313" key="1">
    <source>
        <dbReference type="EMBL" id="KAK4216099.1"/>
    </source>
</evidence>
<keyword evidence="2" id="KW-1185">Reference proteome</keyword>
<evidence type="ECO:0000313" key="2">
    <source>
        <dbReference type="Proteomes" id="UP001301769"/>
    </source>
</evidence>
<dbReference type="AlphaFoldDB" id="A0AAN7BA34"/>
<proteinExistence type="predicted"/>
<gene>
    <name evidence="1" type="ORF">QBC37DRAFT_417750</name>
</gene>
<reference evidence="1" key="2">
    <citation type="submission" date="2023-05" db="EMBL/GenBank/DDBJ databases">
        <authorList>
            <consortium name="Lawrence Berkeley National Laboratory"/>
            <person name="Steindorff A."/>
            <person name="Hensen N."/>
            <person name="Bonometti L."/>
            <person name="Westerberg I."/>
            <person name="Brannstrom I.O."/>
            <person name="Guillou S."/>
            <person name="Cros-Aarteil S."/>
            <person name="Calhoun S."/>
            <person name="Haridas S."/>
            <person name="Kuo A."/>
            <person name="Mondo S."/>
            <person name="Pangilinan J."/>
            <person name="Riley R."/>
            <person name="Labutti K."/>
            <person name="Andreopoulos B."/>
            <person name="Lipzen A."/>
            <person name="Chen C."/>
            <person name="Yanf M."/>
            <person name="Daum C."/>
            <person name="Ng V."/>
            <person name="Clum A."/>
            <person name="Ohm R."/>
            <person name="Martin F."/>
            <person name="Silar P."/>
            <person name="Natvig D."/>
            <person name="Lalanne C."/>
            <person name="Gautier V."/>
            <person name="Ament-Velasquez S.L."/>
            <person name="Kruys A."/>
            <person name="Hutchinson M.I."/>
            <person name="Powell A.J."/>
            <person name="Barry K."/>
            <person name="Miller A.N."/>
            <person name="Grigoriev I.V."/>
            <person name="Debuchy R."/>
            <person name="Gladieux P."/>
            <person name="Thoren M.H."/>
            <person name="Johannesson H."/>
        </authorList>
    </citation>
    <scope>NUCLEOTIDE SEQUENCE</scope>
    <source>
        <strain evidence="1">PSN293</strain>
    </source>
</reference>
<organism evidence="1 2">
    <name type="scientific">Rhypophila decipiens</name>
    <dbReference type="NCBI Taxonomy" id="261697"/>
    <lineage>
        <taxon>Eukaryota</taxon>
        <taxon>Fungi</taxon>
        <taxon>Dikarya</taxon>
        <taxon>Ascomycota</taxon>
        <taxon>Pezizomycotina</taxon>
        <taxon>Sordariomycetes</taxon>
        <taxon>Sordariomycetidae</taxon>
        <taxon>Sordariales</taxon>
        <taxon>Naviculisporaceae</taxon>
        <taxon>Rhypophila</taxon>
    </lineage>
</organism>
<reference evidence="1" key="1">
    <citation type="journal article" date="2023" name="Mol. Phylogenet. Evol.">
        <title>Genome-scale phylogeny and comparative genomics of the fungal order Sordariales.</title>
        <authorList>
            <person name="Hensen N."/>
            <person name="Bonometti L."/>
            <person name="Westerberg I."/>
            <person name="Brannstrom I.O."/>
            <person name="Guillou S."/>
            <person name="Cros-Aarteil S."/>
            <person name="Calhoun S."/>
            <person name="Haridas S."/>
            <person name="Kuo A."/>
            <person name="Mondo S."/>
            <person name="Pangilinan J."/>
            <person name="Riley R."/>
            <person name="LaButti K."/>
            <person name="Andreopoulos B."/>
            <person name="Lipzen A."/>
            <person name="Chen C."/>
            <person name="Yan M."/>
            <person name="Daum C."/>
            <person name="Ng V."/>
            <person name="Clum A."/>
            <person name="Steindorff A."/>
            <person name="Ohm R.A."/>
            <person name="Martin F."/>
            <person name="Silar P."/>
            <person name="Natvig D.O."/>
            <person name="Lalanne C."/>
            <person name="Gautier V."/>
            <person name="Ament-Velasquez S.L."/>
            <person name="Kruys A."/>
            <person name="Hutchinson M.I."/>
            <person name="Powell A.J."/>
            <person name="Barry K."/>
            <person name="Miller A.N."/>
            <person name="Grigoriev I.V."/>
            <person name="Debuchy R."/>
            <person name="Gladieux P."/>
            <person name="Hiltunen Thoren M."/>
            <person name="Johannesson H."/>
        </authorList>
    </citation>
    <scope>NUCLEOTIDE SEQUENCE</scope>
    <source>
        <strain evidence="1">PSN293</strain>
    </source>
</reference>
<sequence length="80" mass="9054">MQCPARVFGLLFVSFARRRTCFSKHSNVPIQRYSVPPHTSLTDRILHAGVPHPQTFTVGYVPAILRLSGACWMGWIVDEQ</sequence>
<comment type="caution">
    <text evidence="1">The sequence shown here is derived from an EMBL/GenBank/DDBJ whole genome shotgun (WGS) entry which is preliminary data.</text>
</comment>
<protein>
    <submittedName>
        <fullName evidence="1">Uncharacterized protein</fullName>
    </submittedName>
</protein>
<name>A0AAN7BA34_9PEZI</name>
<dbReference type="EMBL" id="MU858072">
    <property type="protein sequence ID" value="KAK4216099.1"/>
    <property type="molecule type" value="Genomic_DNA"/>
</dbReference>
<dbReference type="Proteomes" id="UP001301769">
    <property type="component" value="Unassembled WGS sequence"/>
</dbReference>
<accession>A0AAN7BA34</accession>